<dbReference type="Pfam" id="PF13614">
    <property type="entry name" value="AAA_31"/>
    <property type="match status" value="2"/>
</dbReference>
<evidence type="ECO:0000313" key="3">
    <source>
        <dbReference type="Proteomes" id="UP000674938"/>
    </source>
</evidence>
<organism evidence="2 3">
    <name type="scientific">Vagococcus allomyrinae</name>
    <dbReference type="NCBI Taxonomy" id="2794353"/>
    <lineage>
        <taxon>Bacteria</taxon>
        <taxon>Bacillati</taxon>
        <taxon>Bacillota</taxon>
        <taxon>Bacilli</taxon>
        <taxon>Lactobacillales</taxon>
        <taxon>Enterococcaceae</taxon>
        <taxon>Vagococcus</taxon>
    </lineage>
</organism>
<protein>
    <submittedName>
        <fullName evidence="2">AAA family ATPase</fullName>
    </submittedName>
</protein>
<sequence length="350" mass="39106">MTNNQVAVYNAEVISPSTNKGGVLKTTITINIGGGLSLRQNKHQPWRKNKVLLVDKDGQGNVLLSFGKNPDNCENTIYDVLLKEVAPEDAIIEITDNLHVLPANDDMAFFDLDVLTNIDNKDVLSGYSSLIGMLKNILALILSIKNVSKGDKQAESDIEKLEIEANRYLTIIQSKVTESGVNVDDIYSLLKKAIAPLKDKYDYIIIDTPPQLGLIAGNVYNAADDILIPFHPEKYSFRSMIKSINTINEWKESNPNLSIKGIIPVKVKKSTLTHNIFLDSSSQIISTSNSNPIYITETRIPESIKPAESIVKFNLPITMIDEDEIKNKKEREPIMEMKKVYNNLIDELGY</sequence>
<dbReference type="AlphaFoldDB" id="A0A940PGS8"/>
<dbReference type="Gene3D" id="3.40.50.300">
    <property type="entry name" value="P-loop containing nucleotide triphosphate hydrolases"/>
    <property type="match status" value="1"/>
</dbReference>
<dbReference type="InterPro" id="IPR025669">
    <property type="entry name" value="AAA_dom"/>
</dbReference>
<name>A0A940PGS8_9ENTE</name>
<dbReference type="PANTHER" id="PTHR13696:SF52">
    <property type="entry name" value="PARA FAMILY PROTEIN CT_582"/>
    <property type="match status" value="1"/>
</dbReference>
<dbReference type="Proteomes" id="UP000674938">
    <property type="component" value="Unassembled WGS sequence"/>
</dbReference>
<dbReference type="CDD" id="cd02042">
    <property type="entry name" value="ParAB_family"/>
    <property type="match status" value="1"/>
</dbReference>
<dbReference type="EMBL" id="JAEEGA010000033">
    <property type="protein sequence ID" value="MBP1044574.1"/>
    <property type="molecule type" value="Genomic_DNA"/>
</dbReference>
<evidence type="ECO:0000313" key="2">
    <source>
        <dbReference type="EMBL" id="MBP1044574.1"/>
    </source>
</evidence>
<proteinExistence type="predicted"/>
<reference evidence="2" key="1">
    <citation type="submission" date="2020-12" db="EMBL/GenBank/DDBJ databases">
        <title>Vagococcus allomyrinae sp. nov. and Enterococcus lavae sp. nov., isolated from the larvae of Allomyrina dichotoma.</title>
        <authorList>
            <person name="Lee S.D."/>
        </authorList>
    </citation>
    <scope>NUCLEOTIDE SEQUENCE</scope>
    <source>
        <strain evidence="2">BWB3-3</strain>
    </source>
</reference>
<dbReference type="RefSeq" id="WP_209533131.1">
    <property type="nucleotide sequence ID" value="NZ_JAEEGA010000033.1"/>
</dbReference>
<feature type="domain" description="AAA" evidence="1">
    <location>
        <begin position="12"/>
        <end position="125"/>
    </location>
</feature>
<comment type="caution">
    <text evidence="2">The sequence shown here is derived from an EMBL/GenBank/DDBJ whole genome shotgun (WGS) entry which is preliminary data.</text>
</comment>
<dbReference type="InterPro" id="IPR027417">
    <property type="entry name" value="P-loop_NTPase"/>
</dbReference>
<gene>
    <name evidence="2" type="ORF">I6N95_26540</name>
</gene>
<keyword evidence="3" id="KW-1185">Reference proteome</keyword>
<evidence type="ECO:0000259" key="1">
    <source>
        <dbReference type="Pfam" id="PF13614"/>
    </source>
</evidence>
<dbReference type="PANTHER" id="PTHR13696">
    <property type="entry name" value="P-LOOP CONTAINING NUCLEOSIDE TRIPHOSPHATE HYDROLASE"/>
    <property type="match status" value="1"/>
</dbReference>
<dbReference type="InterPro" id="IPR050678">
    <property type="entry name" value="DNA_Partitioning_ATPase"/>
</dbReference>
<dbReference type="SUPFAM" id="SSF52540">
    <property type="entry name" value="P-loop containing nucleoside triphosphate hydrolases"/>
    <property type="match status" value="1"/>
</dbReference>
<accession>A0A940PGS8</accession>
<feature type="domain" description="AAA" evidence="1">
    <location>
        <begin position="165"/>
        <end position="259"/>
    </location>
</feature>